<evidence type="ECO:0000313" key="5">
    <source>
        <dbReference type="Proteomes" id="UP000013085"/>
    </source>
</evidence>
<gene>
    <name evidence="4" type="ORF">HMPREF1090_01195</name>
</gene>
<dbReference type="PROSITE" id="PS51371">
    <property type="entry name" value="CBS"/>
    <property type="match status" value="1"/>
</dbReference>
<dbReference type="InterPro" id="IPR000644">
    <property type="entry name" value="CBS_dom"/>
</dbReference>
<evidence type="ECO:0000256" key="1">
    <source>
        <dbReference type="ARBA" id="ARBA00023122"/>
    </source>
</evidence>
<dbReference type="GeneID" id="57961682"/>
<feature type="domain" description="CBS" evidence="3">
    <location>
        <begin position="7"/>
        <end position="67"/>
    </location>
</feature>
<dbReference type="Proteomes" id="UP000013085">
    <property type="component" value="Unassembled WGS sequence"/>
</dbReference>
<evidence type="ECO:0000256" key="2">
    <source>
        <dbReference type="PROSITE-ProRule" id="PRU00703"/>
    </source>
</evidence>
<dbReference type="RefSeq" id="WP_002588151.1">
    <property type="nucleotide sequence ID" value="NZ_KB851009.1"/>
</dbReference>
<dbReference type="EMBL" id="AGYR01000008">
    <property type="protein sequence ID" value="ENZ18611.1"/>
    <property type="molecule type" value="Genomic_DNA"/>
</dbReference>
<sequence>MNILFFLTPKSDVAYISEDDTLRQALEKMEHHKYSAVPIVSRTGRYVGTLTEGDLLWGIKNQFNLDLKGAEKIPVTAIRRRCDNRPVKADADMEDLIGKALNQNFVPVLDDQKSFIGIITRKDIIKYFYQKCENAEERSKKCREQGGKEHKKTDLSAAVKLRSQEGVLV</sequence>
<dbReference type="AlphaFoldDB" id="A0A0E2HF22"/>
<dbReference type="InterPro" id="IPR051257">
    <property type="entry name" value="Diverse_CBS-Domain"/>
</dbReference>
<dbReference type="PANTHER" id="PTHR43080:SF26">
    <property type="entry name" value="REGULATORY PROTEIN"/>
    <property type="match status" value="1"/>
</dbReference>
<proteinExistence type="predicted"/>
<accession>A0A0E2HF22</accession>
<evidence type="ECO:0000313" key="4">
    <source>
        <dbReference type="EMBL" id="ENZ18611.1"/>
    </source>
</evidence>
<comment type="caution">
    <text evidence="4">The sequence shown here is derived from an EMBL/GenBank/DDBJ whole genome shotgun (WGS) entry which is preliminary data.</text>
</comment>
<evidence type="ECO:0000259" key="3">
    <source>
        <dbReference type="PROSITE" id="PS51371"/>
    </source>
</evidence>
<dbReference type="PATRIC" id="fig|999408.3.peg.1279"/>
<dbReference type="Gene3D" id="3.10.580.10">
    <property type="entry name" value="CBS-domain"/>
    <property type="match status" value="1"/>
</dbReference>
<dbReference type="Pfam" id="PF00571">
    <property type="entry name" value="CBS"/>
    <property type="match status" value="2"/>
</dbReference>
<keyword evidence="1 2" id="KW-0129">CBS domain</keyword>
<dbReference type="InterPro" id="IPR046342">
    <property type="entry name" value="CBS_dom_sf"/>
</dbReference>
<dbReference type="CDD" id="cd09834">
    <property type="entry name" value="CBS_pair_bac"/>
    <property type="match status" value="1"/>
</dbReference>
<dbReference type="SMART" id="SM00116">
    <property type="entry name" value="CBS"/>
    <property type="match status" value="2"/>
</dbReference>
<dbReference type="HOGENOM" id="CLU_117108_0_0_9"/>
<name>A0A0E2HF22_9FIRM</name>
<protein>
    <submittedName>
        <fullName evidence="4">Regulatory protein</fullName>
    </submittedName>
</protein>
<dbReference type="SUPFAM" id="SSF54631">
    <property type="entry name" value="CBS-domain pair"/>
    <property type="match status" value="1"/>
</dbReference>
<reference evidence="4 5" key="1">
    <citation type="submission" date="2013-01" db="EMBL/GenBank/DDBJ databases">
        <title>The Genome Sequence of Clostridium clostridioforme 90A8.</title>
        <authorList>
            <consortium name="The Broad Institute Genome Sequencing Platform"/>
            <person name="Earl A."/>
            <person name="Ward D."/>
            <person name="Feldgarden M."/>
            <person name="Gevers D."/>
            <person name="Courvalin P."/>
            <person name="Lambert T."/>
            <person name="Walker B."/>
            <person name="Young S.K."/>
            <person name="Zeng Q."/>
            <person name="Gargeya S."/>
            <person name="Fitzgerald M."/>
            <person name="Haas B."/>
            <person name="Abouelleil A."/>
            <person name="Alvarado L."/>
            <person name="Arachchi H.M."/>
            <person name="Berlin A.M."/>
            <person name="Chapman S.B."/>
            <person name="Dewar J."/>
            <person name="Goldberg J."/>
            <person name="Griggs A."/>
            <person name="Gujja S."/>
            <person name="Hansen M."/>
            <person name="Howarth C."/>
            <person name="Imamovic A."/>
            <person name="Larimer J."/>
            <person name="McCowan C."/>
            <person name="Murphy C."/>
            <person name="Neiman D."/>
            <person name="Pearson M."/>
            <person name="Priest M."/>
            <person name="Roberts A."/>
            <person name="Saif S."/>
            <person name="Shea T."/>
            <person name="Sisk P."/>
            <person name="Sykes S."/>
            <person name="Wortman J."/>
            <person name="Nusbaum C."/>
            <person name="Birren B."/>
        </authorList>
    </citation>
    <scope>NUCLEOTIDE SEQUENCE [LARGE SCALE GENOMIC DNA]</scope>
    <source>
        <strain evidence="4 5">90A8</strain>
    </source>
</reference>
<dbReference type="PANTHER" id="PTHR43080">
    <property type="entry name" value="CBS DOMAIN-CONTAINING PROTEIN CBSX3, MITOCHONDRIAL"/>
    <property type="match status" value="1"/>
</dbReference>
<organism evidence="4 5">
    <name type="scientific">[Clostridium] clostridioforme 90A8</name>
    <dbReference type="NCBI Taxonomy" id="999408"/>
    <lineage>
        <taxon>Bacteria</taxon>
        <taxon>Bacillati</taxon>
        <taxon>Bacillota</taxon>
        <taxon>Clostridia</taxon>
        <taxon>Lachnospirales</taxon>
        <taxon>Lachnospiraceae</taxon>
        <taxon>Enterocloster</taxon>
    </lineage>
</organism>